<dbReference type="PROSITE" id="PS50850">
    <property type="entry name" value="MFS"/>
    <property type="match status" value="1"/>
</dbReference>
<evidence type="ECO:0000313" key="9">
    <source>
        <dbReference type="EMBL" id="MBW7458747.1"/>
    </source>
</evidence>
<keyword evidence="5 7" id="KW-1133">Transmembrane helix</keyword>
<dbReference type="EMBL" id="JAHZIK010001327">
    <property type="protein sequence ID" value="MBW7458747.1"/>
    <property type="molecule type" value="Genomic_DNA"/>
</dbReference>
<dbReference type="InterPro" id="IPR004638">
    <property type="entry name" value="EmrB-like"/>
</dbReference>
<evidence type="ECO:0000256" key="2">
    <source>
        <dbReference type="ARBA" id="ARBA00022448"/>
    </source>
</evidence>
<feature type="transmembrane region" description="Helical" evidence="7">
    <location>
        <begin position="268"/>
        <end position="293"/>
    </location>
</feature>
<reference evidence="9 10" key="1">
    <citation type="submission" date="2021-07" db="EMBL/GenBank/DDBJ databases">
        <title>Paenibacillus radiodurans sp. nov., isolated from the southeastern edge of Tengger Desert.</title>
        <authorList>
            <person name="Zhang G."/>
        </authorList>
    </citation>
    <scope>NUCLEOTIDE SEQUENCE [LARGE SCALE GENOMIC DNA]</scope>
    <source>
        <strain evidence="9 10">CCM 7311</strain>
    </source>
</reference>
<evidence type="ECO:0000256" key="5">
    <source>
        <dbReference type="ARBA" id="ARBA00022989"/>
    </source>
</evidence>
<evidence type="ECO:0000256" key="7">
    <source>
        <dbReference type="SAM" id="Phobius"/>
    </source>
</evidence>
<keyword evidence="10" id="KW-1185">Reference proteome</keyword>
<keyword evidence="6 7" id="KW-0472">Membrane</keyword>
<evidence type="ECO:0000256" key="1">
    <source>
        <dbReference type="ARBA" id="ARBA00004651"/>
    </source>
</evidence>
<dbReference type="NCBIfam" id="TIGR00711">
    <property type="entry name" value="efflux_EmrB"/>
    <property type="match status" value="1"/>
</dbReference>
<feature type="transmembrane region" description="Helical" evidence="7">
    <location>
        <begin position="401"/>
        <end position="420"/>
    </location>
</feature>
<feature type="transmembrane region" description="Helical" evidence="7">
    <location>
        <begin position="305"/>
        <end position="322"/>
    </location>
</feature>
<dbReference type="PANTHER" id="PTHR42718:SF46">
    <property type="entry name" value="BLR6921 PROTEIN"/>
    <property type="match status" value="1"/>
</dbReference>
<keyword evidence="3" id="KW-1003">Cell membrane</keyword>
<feature type="transmembrane region" description="Helical" evidence="7">
    <location>
        <begin position="49"/>
        <end position="68"/>
    </location>
</feature>
<keyword evidence="2" id="KW-0813">Transport</keyword>
<feature type="non-terminal residue" evidence="9">
    <location>
        <position position="439"/>
    </location>
</feature>
<dbReference type="InterPro" id="IPR020846">
    <property type="entry name" value="MFS_dom"/>
</dbReference>
<dbReference type="CDD" id="cd17321">
    <property type="entry name" value="MFS_MMR_MDR_like"/>
    <property type="match status" value="1"/>
</dbReference>
<evidence type="ECO:0000256" key="6">
    <source>
        <dbReference type="ARBA" id="ARBA00023136"/>
    </source>
</evidence>
<comment type="subcellular location">
    <subcellularLocation>
        <location evidence="1">Cell membrane</location>
        <topology evidence="1">Multi-pass membrane protein</topology>
    </subcellularLocation>
</comment>
<evidence type="ECO:0000256" key="3">
    <source>
        <dbReference type="ARBA" id="ARBA00022475"/>
    </source>
</evidence>
<feature type="domain" description="Major facilitator superfamily (MFS) profile" evidence="8">
    <location>
        <begin position="14"/>
        <end position="439"/>
    </location>
</feature>
<feature type="transmembrane region" description="Helical" evidence="7">
    <location>
        <begin position="169"/>
        <end position="187"/>
    </location>
</feature>
<evidence type="ECO:0000313" key="10">
    <source>
        <dbReference type="Proteomes" id="UP001519887"/>
    </source>
</evidence>
<feature type="transmembrane region" description="Helical" evidence="7">
    <location>
        <begin position="80"/>
        <end position="101"/>
    </location>
</feature>
<dbReference type="SUPFAM" id="SSF103473">
    <property type="entry name" value="MFS general substrate transporter"/>
    <property type="match status" value="2"/>
</dbReference>
<dbReference type="InterPro" id="IPR036259">
    <property type="entry name" value="MFS_trans_sf"/>
</dbReference>
<dbReference type="PANTHER" id="PTHR42718">
    <property type="entry name" value="MAJOR FACILITATOR SUPERFAMILY MULTIDRUG TRANSPORTER MFSC"/>
    <property type="match status" value="1"/>
</dbReference>
<gene>
    <name evidence="9" type="ORF">K0U00_32350</name>
</gene>
<sequence length="439" mass="46296">MKTASETKSGSGFMLLIICLGVFMVYLDSTIVNTALPSIQQSFGLGVSGLQWLLDIYVLAFACMLMTAGTLGDLFGRKKLFIASLAGFTLSSVVCALAPNVGTLFAGRVLQGLFGSAVIPMSLALITVLYPLPAARARAVGLWAGIGGLALAGGPIIGGLLIDSIGWESIFWINVPIGILAVIILAMKLKVQEVTVNKRIDFIGQVLFILGIAALTFALIQGSSEGWGSLLIIGSFAVSVLCLVLFYLWEHSCSYPMLPPDFFRNRIFIMACLVNLLSFFGMFGVMFLMTLFFQTINQLTPTETGIRFLALTGAIMIGSYVTPRIYSRIGTRTTIIIGAFMTAGGLLGLLNVGPGSGFAAYGWPMMLIGLGVSLAGAPATMVLLSSVPLERAGAASGASQTFRQVGSIFGIALSGSILLYRMKTEVPGAFADAPLTDDA</sequence>
<feature type="transmembrane region" description="Helical" evidence="7">
    <location>
        <begin position="113"/>
        <end position="132"/>
    </location>
</feature>
<dbReference type="Gene3D" id="1.20.1720.10">
    <property type="entry name" value="Multidrug resistance protein D"/>
    <property type="match status" value="1"/>
</dbReference>
<dbReference type="Proteomes" id="UP001519887">
    <property type="component" value="Unassembled WGS sequence"/>
</dbReference>
<accession>A0ABS7CCW0</accession>
<feature type="transmembrane region" description="Helical" evidence="7">
    <location>
        <begin position="139"/>
        <end position="157"/>
    </location>
</feature>
<name>A0ABS7CCW0_9BACL</name>
<protein>
    <submittedName>
        <fullName evidence="9">DHA2 family efflux MFS transporter permease subunit</fullName>
    </submittedName>
</protein>
<dbReference type="Pfam" id="PF07690">
    <property type="entry name" value="MFS_1"/>
    <property type="match status" value="1"/>
</dbReference>
<organism evidence="9 10">
    <name type="scientific">Paenibacillus sepulcri</name>
    <dbReference type="NCBI Taxonomy" id="359917"/>
    <lineage>
        <taxon>Bacteria</taxon>
        <taxon>Bacillati</taxon>
        <taxon>Bacillota</taxon>
        <taxon>Bacilli</taxon>
        <taxon>Bacillales</taxon>
        <taxon>Paenibacillaceae</taxon>
        <taxon>Paenibacillus</taxon>
    </lineage>
</organism>
<feature type="transmembrane region" description="Helical" evidence="7">
    <location>
        <begin position="365"/>
        <end position="389"/>
    </location>
</feature>
<comment type="caution">
    <text evidence="9">The sequence shown here is derived from an EMBL/GenBank/DDBJ whole genome shotgun (WGS) entry which is preliminary data.</text>
</comment>
<evidence type="ECO:0000256" key="4">
    <source>
        <dbReference type="ARBA" id="ARBA00022692"/>
    </source>
</evidence>
<feature type="transmembrane region" description="Helical" evidence="7">
    <location>
        <begin position="334"/>
        <end position="353"/>
    </location>
</feature>
<feature type="transmembrane region" description="Helical" evidence="7">
    <location>
        <begin position="12"/>
        <end position="29"/>
    </location>
</feature>
<feature type="transmembrane region" description="Helical" evidence="7">
    <location>
        <begin position="199"/>
        <end position="220"/>
    </location>
</feature>
<proteinExistence type="predicted"/>
<feature type="transmembrane region" description="Helical" evidence="7">
    <location>
        <begin position="226"/>
        <end position="248"/>
    </location>
</feature>
<dbReference type="Gene3D" id="1.20.1250.20">
    <property type="entry name" value="MFS general substrate transporter like domains"/>
    <property type="match status" value="1"/>
</dbReference>
<evidence type="ECO:0000259" key="8">
    <source>
        <dbReference type="PROSITE" id="PS50850"/>
    </source>
</evidence>
<keyword evidence="4 7" id="KW-0812">Transmembrane</keyword>
<dbReference type="InterPro" id="IPR011701">
    <property type="entry name" value="MFS"/>
</dbReference>